<dbReference type="Proteomes" id="UP000092993">
    <property type="component" value="Unassembled WGS sequence"/>
</dbReference>
<evidence type="ECO:0000256" key="1">
    <source>
        <dbReference type="SAM" id="MobiDB-lite"/>
    </source>
</evidence>
<dbReference type="InterPro" id="IPR007309">
    <property type="entry name" value="TFIIIC_Bblock-bd"/>
</dbReference>
<name>A0A1C7LNT5_GRIFR</name>
<dbReference type="Pfam" id="PF04182">
    <property type="entry name" value="B-block_TFIIIC"/>
    <property type="match status" value="1"/>
</dbReference>
<dbReference type="AlphaFoldDB" id="A0A1C7LNT5"/>
<organism evidence="3 4">
    <name type="scientific">Grifola frondosa</name>
    <name type="common">Maitake</name>
    <name type="synonym">Polyporus frondosus</name>
    <dbReference type="NCBI Taxonomy" id="5627"/>
    <lineage>
        <taxon>Eukaryota</taxon>
        <taxon>Fungi</taxon>
        <taxon>Dikarya</taxon>
        <taxon>Basidiomycota</taxon>
        <taxon>Agaricomycotina</taxon>
        <taxon>Agaricomycetes</taxon>
        <taxon>Polyporales</taxon>
        <taxon>Grifolaceae</taxon>
        <taxon>Grifola</taxon>
    </lineage>
</organism>
<reference evidence="3 4" key="1">
    <citation type="submission" date="2016-03" db="EMBL/GenBank/DDBJ databases">
        <title>Whole genome sequencing of Grifola frondosa 9006-11.</title>
        <authorList>
            <person name="Min B."/>
            <person name="Park H."/>
            <person name="Kim J.-G."/>
            <person name="Cho H."/>
            <person name="Oh Y.-L."/>
            <person name="Kong W.-S."/>
            <person name="Choi I.-G."/>
        </authorList>
    </citation>
    <scope>NUCLEOTIDE SEQUENCE [LARGE SCALE GENOMIC DNA]</scope>
    <source>
        <strain evidence="3 4">9006-11</strain>
    </source>
</reference>
<gene>
    <name evidence="3" type="ORF">A0H81_13638</name>
</gene>
<keyword evidence="4" id="KW-1185">Reference proteome</keyword>
<protein>
    <recommendedName>
        <fullName evidence="2">B-block binding subunit of TFIIIC domain-containing protein</fullName>
    </recommendedName>
</protein>
<dbReference type="STRING" id="5627.A0A1C7LNT5"/>
<dbReference type="Gene3D" id="1.10.10.10">
    <property type="entry name" value="Winged helix-like DNA-binding domain superfamily/Winged helix DNA-binding domain"/>
    <property type="match status" value="1"/>
</dbReference>
<feature type="region of interest" description="Disordered" evidence="1">
    <location>
        <begin position="30"/>
        <end position="53"/>
    </location>
</feature>
<evidence type="ECO:0000313" key="4">
    <source>
        <dbReference type="Proteomes" id="UP000092993"/>
    </source>
</evidence>
<proteinExistence type="predicted"/>
<sequence>MHSGSRIKFKDLISCGRIFIEGAEEADGGLADQPAAAATDTAADSADPEKQSFSKTIQAELTASRDHIRKLTQGKHAPFALALGNISNFLSKQSSAHLPEADDNFVATICNEQEFMMTQLRQEREPLKLTPMIYTALHIIMHGREKGISVVDLGKKPGYDQKTCFYNIKQLVELELVVKCRRPRISTNLCMHKYLFERSLVWRQVIEEARAQAEDAGAQTSLSRAR</sequence>
<dbReference type="InterPro" id="IPR036390">
    <property type="entry name" value="WH_DNA-bd_sf"/>
</dbReference>
<dbReference type="SUPFAM" id="SSF46785">
    <property type="entry name" value="Winged helix' DNA-binding domain"/>
    <property type="match status" value="1"/>
</dbReference>
<feature type="domain" description="B-block binding subunit of TFIIIC" evidence="2">
    <location>
        <begin position="132"/>
        <end position="193"/>
    </location>
</feature>
<comment type="caution">
    <text evidence="3">The sequence shown here is derived from an EMBL/GenBank/DDBJ whole genome shotgun (WGS) entry which is preliminary data.</text>
</comment>
<evidence type="ECO:0000313" key="3">
    <source>
        <dbReference type="EMBL" id="OBZ66393.1"/>
    </source>
</evidence>
<evidence type="ECO:0000259" key="2">
    <source>
        <dbReference type="Pfam" id="PF04182"/>
    </source>
</evidence>
<accession>A0A1C7LNT5</accession>
<feature type="compositionally biased region" description="Low complexity" evidence="1">
    <location>
        <begin position="30"/>
        <end position="45"/>
    </location>
</feature>
<dbReference type="InterPro" id="IPR036388">
    <property type="entry name" value="WH-like_DNA-bd_sf"/>
</dbReference>
<dbReference type="OrthoDB" id="68020at2759"/>
<dbReference type="EMBL" id="LUGG01000031">
    <property type="protein sequence ID" value="OBZ66393.1"/>
    <property type="molecule type" value="Genomic_DNA"/>
</dbReference>